<feature type="domain" description="EamA" evidence="6">
    <location>
        <begin position="140"/>
        <end position="278"/>
    </location>
</feature>
<feature type="transmembrane region" description="Helical" evidence="5">
    <location>
        <begin position="117"/>
        <end position="133"/>
    </location>
</feature>
<feature type="transmembrane region" description="Helical" evidence="5">
    <location>
        <begin position="86"/>
        <end position="105"/>
    </location>
</feature>
<dbReference type="InterPro" id="IPR037185">
    <property type="entry name" value="EmrE-like"/>
</dbReference>
<feature type="transmembrane region" description="Helical" evidence="5">
    <location>
        <begin position="202"/>
        <end position="224"/>
    </location>
</feature>
<evidence type="ECO:0000256" key="5">
    <source>
        <dbReference type="SAM" id="Phobius"/>
    </source>
</evidence>
<feature type="transmembrane region" description="Helical" evidence="5">
    <location>
        <begin position="236"/>
        <end position="256"/>
    </location>
</feature>
<feature type="transmembrane region" description="Helical" evidence="5">
    <location>
        <begin position="139"/>
        <end position="158"/>
    </location>
</feature>
<feature type="transmembrane region" description="Helical" evidence="5">
    <location>
        <begin position="170"/>
        <end position="190"/>
    </location>
</feature>
<dbReference type="PANTHER" id="PTHR32322">
    <property type="entry name" value="INNER MEMBRANE TRANSPORTER"/>
    <property type="match status" value="1"/>
</dbReference>
<feature type="transmembrane region" description="Helical" evidence="5">
    <location>
        <begin position="62"/>
        <end position="80"/>
    </location>
</feature>
<evidence type="ECO:0000313" key="8">
    <source>
        <dbReference type="Proteomes" id="UP000290849"/>
    </source>
</evidence>
<evidence type="ECO:0000256" key="3">
    <source>
        <dbReference type="ARBA" id="ARBA00022989"/>
    </source>
</evidence>
<keyword evidence="4 5" id="KW-0472">Membrane</keyword>
<dbReference type="InterPro" id="IPR000620">
    <property type="entry name" value="EamA_dom"/>
</dbReference>
<evidence type="ECO:0000256" key="4">
    <source>
        <dbReference type="ARBA" id="ARBA00023136"/>
    </source>
</evidence>
<proteinExistence type="predicted"/>
<feature type="transmembrane region" description="Helical" evidence="5">
    <location>
        <begin position="262"/>
        <end position="282"/>
    </location>
</feature>
<keyword evidence="3 5" id="KW-1133">Transmembrane helix</keyword>
<dbReference type="SUPFAM" id="SSF103481">
    <property type="entry name" value="Multidrug resistance efflux transporter EmrE"/>
    <property type="match status" value="2"/>
</dbReference>
<organism evidence="7 8">
    <name type="scientific">Achromobacter aloeverae</name>
    <dbReference type="NCBI Taxonomy" id="1750518"/>
    <lineage>
        <taxon>Bacteria</taxon>
        <taxon>Pseudomonadati</taxon>
        <taxon>Pseudomonadota</taxon>
        <taxon>Betaproteobacteria</taxon>
        <taxon>Burkholderiales</taxon>
        <taxon>Alcaligenaceae</taxon>
        <taxon>Achromobacter</taxon>
    </lineage>
</organism>
<keyword evidence="8" id="KW-1185">Reference proteome</keyword>
<feature type="transmembrane region" description="Helical" evidence="5">
    <location>
        <begin position="33"/>
        <end position="50"/>
    </location>
</feature>
<evidence type="ECO:0000259" key="6">
    <source>
        <dbReference type="Pfam" id="PF00892"/>
    </source>
</evidence>
<evidence type="ECO:0000313" key="7">
    <source>
        <dbReference type="EMBL" id="RXN86246.1"/>
    </source>
</evidence>
<dbReference type="EMBL" id="PYAL01000006">
    <property type="protein sequence ID" value="RXN86246.1"/>
    <property type="molecule type" value="Genomic_DNA"/>
</dbReference>
<comment type="caution">
    <text evidence="7">The sequence shown here is derived from an EMBL/GenBank/DDBJ whole genome shotgun (WGS) entry which is preliminary data.</text>
</comment>
<dbReference type="GO" id="GO:0016020">
    <property type="term" value="C:membrane"/>
    <property type="evidence" value="ECO:0007669"/>
    <property type="project" value="UniProtKB-SubCell"/>
</dbReference>
<evidence type="ECO:0000256" key="2">
    <source>
        <dbReference type="ARBA" id="ARBA00022692"/>
    </source>
</evidence>
<dbReference type="AlphaFoldDB" id="A0A4Q1HIZ3"/>
<dbReference type="Pfam" id="PF00892">
    <property type="entry name" value="EamA"/>
    <property type="match status" value="2"/>
</dbReference>
<dbReference type="InterPro" id="IPR050638">
    <property type="entry name" value="AA-Vitamin_Transporters"/>
</dbReference>
<name>A0A4Q1HIZ3_9BURK</name>
<reference evidence="7 8" key="1">
    <citation type="journal article" date="2017" name="Int. J. Syst. Evol. Microbiol.">
        <title>Achromobacter aloeverae sp. nov., isolated from the root of Aloe vera (L.) Burm.f.</title>
        <authorList>
            <person name="Kuncharoen N."/>
            <person name="Muramatsu Y."/>
            <person name="Shibata C."/>
            <person name="Kamakura Y."/>
            <person name="Nakagawa Y."/>
            <person name="Tanasupawat S."/>
        </authorList>
    </citation>
    <scope>NUCLEOTIDE SEQUENCE [LARGE SCALE GENOMIC DNA]</scope>
    <source>
        <strain evidence="7 8">AVA-1</strain>
    </source>
</reference>
<sequence length="299" mass="31927">MKLRDLLLAVVVTALWGINFSIIKIGLGAFDPFVLAALRFLFCALPWVFVIKRPRTPFRHVFWYGLVLGVMQFGLLFLAIRLGLSAGMASVVLQLQVFFTIGFGALSLGERIKPRQFAGMLLAFAGVVAVTRTDGAGSTLAIALVVGAAASWGIANIIVKRSGASDMLGFTVWSSLVPPLPLLGIALAISGPARVAADLSNVGWHGALAVGYLVYPTTILGYSAWNYLLRKYPTPLVAPLSLLVPIFGMFGSMLIFHEELTARKLLAAGLVLGGLLINMVGWPVRRGKARVSSAGTFKS</sequence>
<gene>
    <name evidence="7" type="ORF">C7R54_21230</name>
</gene>
<protein>
    <recommendedName>
        <fullName evidence="6">EamA domain-containing protein</fullName>
    </recommendedName>
</protein>
<dbReference type="Proteomes" id="UP000290849">
    <property type="component" value="Unassembled WGS sequence"/>
</dbReference>
<dbReference type="OrthoDB" id="7158585at2"/>
<dbReference type="RefSeq" id="WP_129152416.1">
    <property type="nucleotide sequence ID" value="NZ_JBHSDO010000017.1"/>
</dbReference>
<comment type="subcellular location">
    <subcellularLocation>
        <location evidence="1">Membrane</location>
        <topology evidence="1">Multi-pass membrane protein</topology>
    </subcellularLocation>
</comment>
<accession>A0A4Q1HIZ3</accession>
<keyword evidence="2 5" id="KW-0812">Transmembrane</keyword>
<feature type="transmembrane region" description="Helical" evidence="5">
    <location>
        <begin position="7"/>
        <end position="27"/>
    </location>
</feature>
<evidence type="ECO:0000256" key="1">
    <source>
        <dbReference type="ARBA" id="ARBA00004141"/>
    </source>
</evidence>
<feature type="domain" description="EamA" evidence="6">
    <location>
        <begin position="6"/>
        <end position="131"/>
    </location>
</feature>
<dbReference type="PANTHER" id="PTHR32322:SF9">
    <property type="entry name" value="AMINO-ACID METABOLITE EFFLUX PUMP-RELATED"/>
    <property type="match status" value="1"/>
</dbReference>